<comment type="similarity">
    <text evidence="1 7">Belongs to the cytochrome P450 family.</text>
</comment>
<evidence type="ECO:0000256" key="7">
    <source>
        <dbReference type="RuleBase" id="RU000461"/>
    </source>
</evidence>
<name>A0ABU6WNK3_9FABA</name>
<evidence type="ECO:0000256" key="2">
    <source>
        <dbReference type="ARBA" id="ARBA00022617"/>
    </source>
</evidence>
<protein>
    <submittedName>
        <fullName evidence="8">Uncharacterized protein</fullName>
    </submittedName>
</protein>
<organism evidence="8 9">
    <name type="scientific">Stylosanthes scabra</name>
    <dbReference type="NCBI Taxonomy" id="79078"/>
    <lineage>
        <taxon>Eukaryota</taxon>
        <taxon>Viridiplantae</taxon>
        <taxon>Streptophyta</taxon>
        <taxon>Embryophyta</taxon>
        <taxon>Tracheophyta</taxon>
        <taxon>Spermatophyta</taxon>
        <taxon>Magnoliopsida</taxon>
        <taxon>eudicotyledons</taxon>
        <taxon>Gunneridae</taxon>
        <taxon>Pentapetalae</taxon>
        <taxon>rosids</taxon>
        <taxon>fabids</taxon>
        <taxon>Fabales</taxon>
        <taxon>Fabaceae</taxon>
        <taxon>Papilionoideae</taxon>
        <taxon>50 kb inversion clade</taxon>
        <taxon>dalbergioids sensu lato</taxon>
        <taxon>Dalbergieae</taxon>
        <taxon>Pterocarpus clade</taxon>
        <taxon>Stylosanthes</taxon>
    </lineage>
</organism>
<sequence length="235" mass="26557">MLPSPNDVVHAYLNHHHSGAGAGAVSCLCKLNGKELIALIRYLLKWLTKYERFPQAGPCPEAAAVLGLTVCDWVPKLEDVVKFLGFVLDENFSSLVLHPEFHELLRLIEEVQYDIPVKSRVMVNVWAIGRDPQYWDDAESFIPERFEDSSLDFKGNNFEYLPFGAGRRICPGMNFGVAGLTLPLAMLMYHLNWELPHGMKTEDLDMTEVPGLTIARRIPLRVIPTVYDPSLLHDI</sequence>
<keyword evidence="3 7" id="KW-0479">Metal-binding</keyword>
<dbReference type="PRINTS" id="PR00465">
    <property type="entry name" value="EP450IV"/>
</dbReference>
<dbReference type="EMBL" id="JASCZI010181891">
    <property type="protein sequence ID" value="MED6186283.1"/>
    <property type="molecule type" value="Genomic_DNA"/>
</dbReference>
<keyword evidence="9" id="KW-1185">Reference proteome</keyword>
<evidence type="ECO:0000313" key="9">
    <source>
        <dbReference type="Proteomes" id="UP001341840"/>
    </source>
</evidence>
<dbReference type="Gene3D" id="1.10.630.10">
    <property type="entry name" value="Cytochrome P450"/>
    <property type="match status" value="1"/>
</dbReference>
<evidence type="ECO:0000256" key="3">
    <source>
        <dbReference type="ARBA" id="ARBA00022723"/>
    </source>
</evidence>
<dbReference type="PROSITE" id="PS00086">
    <property type="entry name" value="CYTOCHROME_P450"/>
    <property type="match status" value="1"/>
</dbReference>
<proteinExistence type="inferred from homology"/>
<evidence type="ECO:0000256" key="4">
    <source>
        <dbReference type="ARBA" id="ARBA00023002"/>
    </source>
</evidence>
<reference evidence="8 9" key="1">
    <citation type="journal article" date="2023" name="Plants (Basel)">
        <title>Bridging the Gap: Combining Genomics and Transcriptomics Approaches to Understand Stylosanthes scabra, an Orphan Legume from the Brazilian Caatinga.</title>
        <authorList>
            <person name="Ferreira-Neto J.R.C."/>
            <person name="da Silva M.D."/>
            <person name="Binneck E."/>
            <person name="de Melo N.F."/>
            <person name="da Silva R.H."/>
            <person name="de Melo A.L.T.M."/>
            <person name="Pandolfi V."/>
            <person name="Bustamante F.O."/>
            <person name="Brasileiro-Vidal A.C."/>
            <person name="Benko-Iseppon A.M."/>
        </authorList>
    </citation>
    <scope>NUCLEOTIDE SEQUENCE [LARGE SCALE GENOMIC DNA]</scope>
    <source>
        <tissue evidence="8">Leaves</tissue>
    </source>
</reference>
<evidence type="ECO:0000256" key="1">
    <source>
        <dbReference type="ARBA" id="ARBA00010617"/>
    </source>
</evidence>
<gene>
    <name evidence="8" type="ORF">PIB30_065277</name>
</gene>
<dbReference type="PANTHER" id="PTHR47953">
    <property type="entry name" value="OS08G0105600 PROTEIN"/>
    <property type="match status" value="1"/>
</dbReference>
<accession>A0ABU6WNK3</accession>
<dbReference type="Pfam" id="PF00067">
    <property type="entry name" value="p450"/>
    <property type="match status" value="1"/>
</dbReference>
<evidence type="ECO:0000256" key="5">
    <source>
        <dbReference type="ARBA" id="ARBA00023004"/>
    </source>
</evidence>
<keyword evidence="6 7" id="KW-0503">Monooxygenase</keyword>
<comment type="caution">
    <text evidence="8">The sequence shown here is derived from an EMBL/GenBank/DDBJ whole genome shotgun (WGS) entry which is preliminary data.</text>
</comment>
<keyword evidence="2 7" id="KW-0349">Heme</keyword>
<dbReference type="Proteomes" id="UP001341840">
    <property type="component" value="Unassembled WGS sequence"/>
</dbReference>
<keyword evidence="5 7" id="KW-0408">Iron</keyword>
<dbReference type="InterPro" id="IPR001128">
    <property type="entry name" value="Cyt_P450"/>
</dbReference>
<evidence type="ECO:0000256" key="6">
    <source>
        <dbReference type="ARBA" id="ARBA00023033"/>
    </source>
</evidence>
<keyword evidence="4 7" id="KW-0560">Oxidoreductase</keyword>
<dbReference type="InterPro" id="IPR036396">
    <property type="entry name" value="Cyt_P450_sf"/>
</dbReference>
<dbReference type="PANTHER" id="PTHR47953:SF16">
    <property type="entry name" value="CYTOCHROME P450 71D8"/>
    <property type="match status" value="1"/>
</dbReference>
<evidence type="ECO:0000313" key="8">
    <source>
        <dbReference type="EMBL" id="MED6186283.1"/>
    </source>
</evidence>
<dbReference type="InterPro" id="IPR002403">
    <property type="entry name" value="Cyt_P450_E_grp-IV"/>
</dbReference>
<dbReference type="InterPro" id="IPR052306">
    <property type="entry name" value="CYP450_71D"/>
</dbReference>
<dbReference type="SUPFAM" id="SSF48264">
    <property type="entry name" value="Cytochrome P450"/>
    <property type="match status" value="1"/>
</dbReference>
<dbReference type="InterPro" id="IPR017972">
    <property type="entry name" value="Cyt_P450_CS"/>
</dbReference>